<evidence type="ECO:0000313" key="3">
    <source>
        <dbReference type="Proteomes" id="UP000002595"/>
    </source>
</evidence>
<name>A1RQG3_PYRIL</name>
<accession>A1RQG3</accession>
<dbReference type="STRING" id="384616.Pisl_0011"/>
<dbReference type="RefSeq" id="WP_011761772.1">
    <property type="nucleotide sequence ID" value="NC_008701.1"/>
</dbReference>
<sequence>MTPGERAAALATLAFGLYLIAASLGAAPLALNIAVGLPLAVFGVVYAAFGGSREALLWGGVLAIAGVATAAGGAASPLLVAGVALVFISLFALLAGRR</sequence>
<feature type="transmembrane region" description="Helical" evidence="1">
    <location>
        <begin position="31"/>
        <end position="49"/>
    </location>
</feature>
<reference evidence="2" key="1">
    <citation type="submission" date="2006-12" db="EMBL/GenBank/DDBJ databases">
        <title>Complete sequence of Pyrobaculum islandicum DSM 4184.</title>
        <authorList>
            <person name="Copeland A."/>
            <person name="Lucas S."/>
            <person name="Lapidus A."/>
            <person name="Barry K."/>
            <person name="Detter J.C."/>
            <person name="Glavina del Rio T."/>
            <person name="Dalin E."/>
            <person name="Tice H."/>
            <person name="Pitluck S."/>
            <person name="Meincke L."/>
            <person name="Brettin T."/>
            <person name="Bruce D."/>
            <person name="Han C."/>
            <person name="Tapia R."/>
            <person name="Gilna P."/>
            <person name="Schmutz J."/>
            <person name="Larimer F."/>
            <person name="Land M."/>
            <person name="Hauser L."/>
            <person name="Kyrpides N."/>
            <person name="Mikhailova N."/>
            <person name="Cozen A.E."/>
            <person name="Fitz-Gibbon S.T."/>
            <person name="House C.H."/>
            <person name="Saltikov C."/>
            <person name="Lowe T."/>
            <person name="Richardson P."/>
        </authorList>
    </citation>
    <scope>NUCLEOTIDE SEQUENCE [LARGE SCALE GENOMIC DNA]</scope>
    <source>
        <strain evidence="2">DSM 4184</strain>
    </source>
</reference>
<dbReference type="EMBL" id="CP000504">
    <property type="protein sequence ID" value="ABL87195.1"/>
    <property type="molecule type" value="Genomic_DNA"/>
</dbReference>
<dbReference type="eggNOG" id="arCOG05711">
    <property type="taxonomic scope" value="Archaea"/>
</dbReference>
<dbReference type="GeneID" id="4616458"/>
<dbReference type="KEGG" id="pis:Pisl_0011"/>
<keyword evidence="1" id="KW-0812">Transmembrane</keyword>
<feature type="transmembrane region" description="Helical" evidence="1">
    <location>
        <begin position="78"/>
        <end position="96"/>
    </location>
</feature>
<dbReference type="OrthoDB" id="385797at2157"/>
<gene>
    <name evidence="2" type="ordered locus">Pisl_0011</name>
</gene>
<proteinExistence type="predicted"/>
<organism evidence="2 3">
    <name type="scientific">Pyrobaculum islandicum (strain DSM 4184 / JCM 9189 / GEO3)</name>
    <dbReference type="NCBI Taxonomy" id="384616"/>
    <lineage>
        <taxon>Archaea</taxon>
        <taxon>Thermoproteota</taxon>
        <taxon>Thermoprotei</taxon>
        <taxon>Thermoproteales</taxon>
        <taxon>Thermoproteaceae</taxon>
        <taxon>Pyrobaculum</taxon>
    </lineage>
</organism>
<keyword evidence="1" id="KW-0472">Membrane</keyword>
<keyword evidence="1" id="KW-1133">Transmembrane helix</keyword>
<dbReference type="HOGENOM" id="CLU_2313891_0_0_2"/>
<keyword evidence="3" id="KW-1185">Reference proteome</keyword>
<dbReference type="AlphaFoldDB" id="A1RQG3"/>
<dbReference type="Proteomes" id="UP000002595">
    <property type="component" value="Chromosome"/>
</dbReference>
<evidence type="ECO:0000313" key="2">
    <source>
        <dbReference type="EMBL" id="ABL87195.1"/>
    </source>
</evidence>
<feature type="transmembrane region" description="Helical" evidence="1">
    <location>
        <begin position="56"/>
        <end position="72"/>
    </location>
</feature>
<protein>
    <submittedName>
        <fullName evidence="2">Uncharacterized protein</fullName>
    </submittedName>
</protein>
<evidence type="ECO:0000256" key="1">
    <source>
        <dbReference type="SAM" id="Phobius"/>
    </source>
</evidence>